<evidence type="ECO:0000313" key="1">
    <source>
        <dbReference type="EMBL" id="AXV10013.1"/>
    </source>
</evidence>
<accession>A0A346Y6B6</accession>
<proteinExistence type="predicted"/>
<geneLocation type="plasmid" evidence="2">
    <name>pedy32-46i</name>
</geneLocation>
<sequence>MHLNATPIAGTYAIGGTDTLLRLPATTANAAPGDTIVYRGQRQVATGTDADGNLHTTGPSLQAGTPIILLAAAVPNTIPTDWMATL</sequence>
<dbReference type="RefSeq" id="WP_114594608.1">
    <property type="nucleotide sequence ID" value="NZ_CP031166.1"/>
</dbReference>
<gene>
    <name evidence="1" type="ORF">DVS28_b0243</name>
</gene>
<dbReference type="KEGG" id="euz:DVS28_b0243"/>
<keyword evidence="2" id="KW-1185">Reference proteome</keyword>
<dbReference type="Proteomes" id="UP000264006">
    <property type="component" value="Plasmid pEDY32-46I"/>
</dbReference>
<protein>
    <submittedName>
        <fullName evidence="1">Uncharacterized protein</fullName>
    </submittedName>
</protein>
<dbReference type="EMBL" id="CP031166">
    <property type="protein sequence ID" value="AXV10013.1"/>
    <property type="molecule type" value="Genomic_DNA"/>
</dbReference>
<reference evidence="1 2" key="1">
    <citation type="submission" date="2018-09" db="EMBL/GenBank/DDBJ databases">
        <title>Complete genome sequence of Euzebya sp. DY32-46 isolated from seawater of Pacific Ocean.</title>
        <authorList>
            <person name="Xu L."/>
            <person name="Wu Y.-H."/>
            <person name="Xu X.-W."/>
        </authorList>
    </citation>
    <scope>NUCLEOTIDE SEQUENCE [LARGE SCALE GENOMIC DNA]</scope>
    <source>
        <strain evidence="1 2">DY32-46</strain>
        <plasmid evidence="2">pedy32-46i</plasmid>
    </source>
</reference>
<keyword evidence="1" id="KW-0614">Plasmid</keyword>
<organism evidence="1 2">
    <name type="scientific">Euzebya pacifica</name>
    <dbReference type="NCBI Taxonomy" id="1608957"/>
    <lineage>
        <taxon>Bacteria</taxon>
        <taxon>Bacillati</taxon>
        <taxon>Actinomycetota</taxon>
        <taxon>Nitriliruptoria</taxon>
        <taxon>Euzebyales</taxon>
    </lineage>
</organism>
<name>A0A346Y6B6_9ACTN</name>
<evidence type="ECO:0000313" key="2">
    <source>
        <dbReference type="Proteomes" id="UP000264006"/>
    </source>
</evidence>
<dbReference type="AlphaFoldDB" id="A0A346Y6B6"/>